<gene>
    <name evidence="1" type="ORF">CC77DRAFT_1023868</name>
</gene>
<protein>
    <submittedName>
        <fullName evidence="1">Uncharacterized protein</fullName>
    </submittedName>
</protein>
<reference evidence="1 2" key="1">
    <citation type="submission" date="2016-05" db="EMBL/GenBank/DDBJ databases">
        <title>Comparative analysis of secretome profiles of manganese(II)-oxidizing ascomycete fungi.</title>
        <authorList>
            <consortium name="DOE Joint Genome Institute"/>
            <person name="Zeiner C.A."/>
            <person name="Purvine S.O."/>
            <person name="Zink E.M."/>
            <person name="Wu S."/>
            <person name="Pasa-Tolic L."/>
            <person name="Chaput D.L."/>
            <person name="Haridas S."/>
            <person name="Grigoriev I.V."/>
            <person name="Santelli C.M."/>
            <person name="Hansel C.M."/>
        </authorList>
    </citation>
    <scope>NUCLEOTIDE SEQUENCE [LARGE SCALE GENOMIC DNA]</scope>
    <source>
        <strain evidence="1 2">SRC1lrK2f</strain>
    </source>
</reference>
<sequence length="83" mass="9854">MPYSFTNHYDFGNITKNVYRYGTTYLDNHRSTIPNRSTYSDFPTHAIHNYNRTDLPSRYRNVHSQHIETPFVDSTCDYITTVL</sequence>
<dbReference type="RefSeq" id="XP_018381930.1">
    <property type="nucleotide sequence ID" value="XM_018525751.1"/>
</dbReference>
<dbReference type="Proteomes" id="UP000077248">
    <property type="component" value="Unassembled WGS sequence"/>
</dbReference>
<accession>A0A177DCD4</accession>
<keyword evidence="2" id="KW-1185">Reference proteome</keyword>
<dbReference type="AlphaFoldDB" id="A0A177DCD4"/>
<dbReference type="VEuPathDB" id="FungiDB:CC77DRAFT_1023868"/>
<dbReference type="EMBL" id="KV441489">
    <property type="protein sequence ID" value="OAG16509.1"/>
    <property type="molecule type" value="Genomic_DNA"/>
</dbReference>
<dbReference type="GeneID" id="29111345"/>
<dbReference type="KEGG" id="aalt:CC77DRAFT_1023868"/>
<evidence type="ECO:0000313" key="1">
    <source>
        <dbReference type="EMBL" id="OAG16509.1"/>
    </source>
</evidence>
<proteinExistence type="predicted"/>
<name>A0A177DCD4_ALTAL</name>
<organism evidence="1 2">
    <name type="scientific">Alternaria alternata</name>
    <name type="common">Alternaria rot fungus</name>
    <name type="synonym">Torula alternata</name>
    <dbReference type="NCBI Taxonomy" id="5599"/>
    <lineage>
        <taxon>Eukaryota</taxon>
        <taxon>Fungi</taxon>
        <taxon>Dikarya</taxon>
        <taxon>Ascomycota</taxon>
        <taxon>Pezizomycotina</taxon>
        <taxon>Dothideomycetes</taxon>
        <taxon>Pleosporomycetidae</taxon>
        <taxon>Pleosporales</taxon>
        <taxon>Pleosporineae</taxon>
        <taxon>Pleosporaceae</taxon>
        <taxon>Alternaria</taxon>
        <taxon>Alternaria sect. Alternaria</taxon>
        <taxon>Alternaria alternata complex</taxon>
    </lineage>
</organism>
<evidence type="ECO:0000313" key="2">
    <source>
        <dbReference type="Proteomes" id="UP000077248"/>
    </source>
</evidence>